<dbReference type="RefSeq" id="WP_205115602.1">
    <property type="nucleotide sequence ID" value="NZ_JAFBCM010000001.1"/>
</dbReference>
<dbReference type="SUPFAM" id="SSF49265">
    <property type="entry name" value="Fibronectin type III"/>
    <property type="match status" value="1"/>
</dbReference>
<keyword evidence="2" id="KW-0624">Polysaccharide degradation</keyword>
<dbReference type="Gene3D" id="2.60.40.10">
    <property type="entry name" value="Immunoglobulins"/>
    <property type="match status" value="1"/>
</dbReference>
<dbReference type="Pfam" id="PF07971">
    <property type="entry name" value="Glyco_hydro_92"/>
    <property type="match status" value="2"/>
</dbReference>
<dbReference type="GO" id="GO:0016787">
    <property type="term" value="F:hydrolase activity"/>
    <property type="evidence" value="ECO:0007669"/>
    <property type="project" value="UniProtKB-KW"/>
</dbReference>
<dbReference type="InterPro" id="IPR008928">
    <property type="entry name" value="6-hairpin_glycosidase_sf"/>
</dbReference>
<evidence type="ECO:0000256" key="2">
    <source>
        <dbReference type="ARBA" id="ARBA00023326"/>
    </source>
</evidence>
<protein>
    <submittedName>
        <fullName evidence="5">Glycoside hydrolase domain-containing protein</fullName>
    </submittedName>
</protein>
<name>A0ABV7YF26_9ACTN</name>
<feature type="domain" description="Fibronectin type-III" evidence="4">
    <location>
        <begin position="1146"/>
        <end position="1239"/>
    </location>
</feature>
<dbReference type="Pfam" id="PF24135">
    <property type="entry name" value="DUF7402"/>
    <property type="match status" value="1"/>
</dbReference>
<dbReference type="InterPro" id="IPR050883">
    <property type="entry name" value="PNGase"/>
</dbReference>
<dbReference type="InterPro" id="IPR003961">
    <property type="entry name" value="FN3_dom"/>
</dbReference>
<dbReference type="PANTHER" id="PTHR12143">
    <property type="entry name" value="PEPTIDE N-GLYCANASE PNGASE -RELATED"/>
    <property type="match status" value="1"/>
</dbReference>
<dbReference type="CDD" id="cd00063">
    <property type="entry name" value="FN3"/>
    <property type="match status" value="1"/>
</dbReference>
<evidence type="ECO:0000313" key="6">
    <source>
        <dbReference type="Proteomes" id="UP001595699"/>
    </source>
</evidence>
<dbReference type="PANTHER" id="PTHR12143:SF39">
    <property type="entry name" value="SECRETED PROTEIN"/>
    <property type="match status" value="1"/>
</dbReference>
<dbReference type="Proteomes" id="UP001595699">
    <property type="component" value="Unassembled WGS sequence"/>
</dbReference>
<dbReference type="InterPro" id="IPR012939">
    <property type="entry name" value="Glyco_hydro_92"/>
</dbReference>
<dbReference type="InterPro" id="IPR013783">
    <property type="entry name" value="Ig-like_fold"/>
</dbReference>
<proteinExistence type="predicted"/>
<dbReference type="Gene3D" id="2.60.120.260">
    <property type="entry name" value="Galactose-binding domain-like"/>
    <property type="match status" value="2"/>
</dbReference>
<comment type="caution">
    <text evidence="5">The sequence shown here is derived from an EMBL/GenBank/DDBJ whole genome shotgun (WGS) entry which is preliminary data.</text>
</comment>
<dbReference type="Pfam" id="PF00041">
    <property type="entry name" value="fn3"/>
    <property type="match status" value="1"/>
</dbReference>
<dbReference type="InterPro" id="IPR041371">
    <property type="entry name" value="GH92_N"/>
</dbReference>
<feature type="chain" id="PRO_5046516580" evidence="3">
    <location>
        <begin position="27"/>
        <end position="1239"/>
    </location>
</feature>
<evidence type="ECO:0000256" key="1">
    <source>
        <dbReference type="ARBA" id="ARBA00023295"/>
    </source>
</evidence>
<dbReference type="InterPro" id="IPR036116">
    <property type="entry name" value="FN3_sf"/>
</dbReference>
<keyword evidence="1" id="KW-0326">Glycosidase</keyword>
<keyword evidence="6" id="KW-1185">Reference proteome</keyword>
<keyword evidence="2" id="KW-0119">Carbohydrate metabolism</keyword>
<organism evidence="5 6">
    <name type="scientific">Tenggerimyces flavus</name>
    <dbReference type="NCBI Taxonomy" id="1708749"/>
    <lineage>
        <taxon>Bacteria</taxon>
        <taxon>Bacillati</taxon>
        <taxon>Actinomycetota</taxon>
        <taxon>Actinomycetes</taxon>
        <taxon>Propionibacteriales</taxon>
        <taxon>Nocardioidaceae</taxon>
        <taxon>Tenggerimyces</taxon>
    </lineage>
</organism>
<sequence length="1239" mass="134177">MRPSKLWSVIAGSVVAGLLVAAPATSAPPDYVSQVNPWVEADLGRFFFFQSATNPFGLVKLRPDARTDGAWSVGYGKSAKVVKGFSHLHEWTISGVQVMPTSGASVPKLEGDAGWESPVRHDASEVARPGYHRLVLDRYGITAELAATDRVGLHRYTYAKAGPSEILVNLGGPLGEAVMENATVTKVSSRELAGFVVQRGGKTQVHFNITFDRPFDSLRGWANGALVNGGAPVDKVSGPNSGVYVKYDNVKAGEQLQMKVALSFTGASGALRNRQLELPGWNFDAVEAASRARWNSLLGRIDVKGGTQQQRTKFYTDLFHVLCGRGMASDADGKYLDDTWDHNQVKQLPLDKRGKPEFAMYNYDALWLTQWNVNSILGLAYPEIYSGFVRSQLQMFRDGGLLPRGPAAGDDTLVMTGNPVASFITGAWNKGIRDYDIDLAYKAMLDAQSVGGLFDKAWFDYTNFGTGGIRQYLDKGYVPTGFNGQGTGQTLEYAHQDWALSQLAKQLGKVGINASQYATVVASSAQDAAHGAERAIDGRPLRAPTDVEWRSKGERNPWVELRWPQPRTLRQVVLSDRADPASNANGGTLTFSDGSPVAVSGIPADGSDKVVKFAPRKVSSVRFTVTGGSGANVGLNELEAWDDTNAYSYLLDRSRNWRTLYDESTGFIRPRNADGSWQTPFDPLSPRDFVEANSWQATWFTTHDVMGLANLLGGETAYADKLNYAFVSAEPVRFIGPYGQGFVSYGNQPGLEVAHLFNYVGYPWLSQYWVRQVREKTFGSIAPDDGYGHHDEDQGQMGALSALMAIGLFEVTGGGLSRPVYDITSPIFDEVTIKLNPSYYKGKQFRIVTHGNSASRPYIQRAKLDGRLLRDAWFRHDQLADGGTLELWLGPKPNKRWGVDRLPPSESRSAGKSPVLARSVVVEGPEQIATPYDVVDFNASFVPADTTLKEVFWSVRAPDGSPTDKATIDVRGVLTVNHRDGDVLVTATAADSGRVVWRKLVRIALDPALLRGNASRWPGVTASASSEYTSGYVAEKVFDGIVGQPDAGDWASKGEQNPWISLSWPSLVRTDRIVLYDRAGIDDVNGGTLTFSDGSSLEVSDIPPAGEAKTVTFPMKTFDSVRFQVKGGTGPNNGLSEFEVYAVPSVPQAPRSVTAEAGVGSATVSWQPPAFNGGAPVIAYVVTPYHDGSALDPVVVEADERSAVVPGLTAGEPYTFTVTARSLAGSGPESPPSNEIRPG</sequence>
<dbReference type="SUPFAM" id="SSF48208">
    <property type="entry name" value="Six-hairpin glycosidases"/>
    <property type="match status" value="1"/>
</dbReference>
<dbReference type="InterPro" id="IPR055826">
    <property type="entry name" value="DUF7402"/>
</dbReference>
<evidence type="ECO:0000313" key="5">
    <source>
        <dbReference type="EMBL" id="MFC3763552.1"/>
    </source>
</evidence>
<keyword evidence="3" id="KW-0732">Signal</keyword>
<dbReference type="Gene3D" id="3.30.2080.10">
    <property type="entry name" value="GH92 mannosidase domain"/>
    <property type="match status" value="1"/>
</dbReference>
<dbReference type="SUPFAM" id="SSF49785">
    <property type="entry name" value="Galactose-binding domain-like"/>
    <property type="match status" value="2"/>
</dbReference>
<dbReference type="Pfam" id="PF17678">
    <property type="entry name" value="Glyco_hydro_92N"/>
    <property type="match status" value="1"/>
</dbReference>
<dbReference type="PROSITE" id="PS50853">
    <property type="entry name" value="FN3"/>
    <property type="match status" value="1"/>
</dbReference>
<feature type="signal peptide" evidence="3">
    <location>
        <begin position="1"/>
        <end position="26"/>
    </location>
</feature>
<reference evidence="6" key="1">
    <citation type="journal article" date="2019" name="Int. J. Syst. Evol. Microbiol.">
        <title>The Global Catalogue of Microorganisms (GCM) 10K type strain sequencing project: providing services to taxonomists for standard genome sequencing and annotation.</title>
        <authorList>
            <consortium name="The Broad Institute Genomics Platform"/>
            <consortium name="The Broad Institute Genome Sequencing Center for Infectious Disease"/>
            <person name="Wu L."/>
            <person name="Ma J."/>
        </authorList>
    </citation>
    <scope>NUCLEOTIDE SEQUENCE [LARGE SCALE GENOMIC DNA]</scope>
    <source>
        <strain evidence="6">CGMCC 4.7241</strain>
    </source>
</reference>
<dbReference type="InterPro" id="IPR008979">
    <property type="entry name" value="Galactose-bd-like_sf"/>
</dbReference>
<gene>
    <name evidence="5" type="ORF">ACFOUW_22120</name>
</gene>
<dbReference type="Gene3D" id="1.20.1050.60">
    <property type="entry name" value="alpha-1,2-mannosidase"/>
    <property type="match status" value="1"/>
</dbReference>
<dbReference type="Gene3D" id="2.70.98.10">
    <property type="match status" value="1"/>
</dbReference>
<evidence type="ECO:0000259" key="4">
    <source>
        <dbReference type="PROSITE" id="PS50853"/>
    </source>
</evidence>
<keyword evidence="5" id="KW-0378">Hydrolase</keyword>
<dbReference type="InterPro" id="IPR014718">
    <property type="entry name" value="GH-type_carb-bd"/>
</dbReference>
<accession>A0ABV7YF26</accession>
<evidence type="ECO:0000256" key="3">
    <source>
        <dbReference type="SAM" id="SignalP"/>
    </source>
</evidence>
<dbReference type="SMART" id="SM00060">
    <property type="entry name" value="FN3"/>
    <property type="match status" value="1"/>
</dbReference>
<dbReference type="EMBL" id="JBHRZH010000019">
    <property type="protein sequence ID" value="MFC3763552.1"/>
    <property type="molecule type" value="Genomic_DNA"/>
</dbReference>